<evidence type="ECO:0000313" key="4">
    <source>
        <dbReference type="Proteomes" id="UP000608071"/>
    </source>
</evidence>
<dbReference type="PANTHER" id="PTHR33164:SF43">
    <property type="entry name" value="HTH-TYPE TRANSCRIPTIONAL REPRESSOR YETL"/>
    <property type="match status" value="1"/>
</dbReference>
<keyword evidence="1" id="KW-0238">DNA-binding</keyword>
<proteinExistence type="predicted"/>
<evidence type="ECO:0000259" key="2">
    <source>
        <dbReference type="PROSITE" id="PS50995"/>
    </source>
</evidence>
<dbReference type="SMART" id="SM00347">
    <property type="entry name" value="HTH_MARR"/>
    <property type="match status" value="1"/>
</dbReference>
<protein>
    <submittedName>
        <fullName evidence="3">MarR family transcriptional regulator</fullName>
    </submittedName>
</protein>
<dbReference type="Gene3D" id="1.10.10.10">
    <property type="entry name" value="Winged helix-like DNA-binding domain superfamily/Winged helix DNA-binding domain"/>
    <property type="match status" value="1"/>
</dbReference>
<dbReference type="InterPro" id="IPR036390">
    <property type="entry name" value="WH_DNA-bd_sf"/>
</dbReference>
<dbReference type="SUPFAM" id="SSF46785">
    <property type="entry name" value="Winged helix' DNA-binding domain"/>
    <property type="match status" value="1"/>
</dbReference>
<dbReference type="InterPro" id="IPR000835">
    <property type="entry name" value="HTH_MarR-typ"/>
</dbReference>
<organism evidence="3 4">
    <name type="scientific">Paenibacillus gallinarum</name>
    <dbReference type="NCBI Taxonomy" id="2762232"/>
    <lineage>
        <taxon>Bacteria</taxon>
        <taxon>Bacillati</taxon>
        <taxon>Bacillota</taxon>
        <taxon>Bacilli</taxon>
        <taxon>Bacillales</taxon>
        <taxon>Paenibacillaceae</taxon>
        <taxon>Paenibacillus</taxon>
    </lineage>
</organism>
<evidence type="ECO:0000313" key="3">
    <source>
        <dbReference type="EMBL" id="MBD7968121.1"/>
    </source>
</evidence>
<dbReference type="PRINTS" id="PR00598">
    <property type="entry name" value="HTHMARR"/>
</dbReference>
<dbReference type="Proteomes" id="UP000608071">
    <property type="component" value="Unassembled WGS sequence"/>
</dbReference>
<dbReference type="RefSeq" id="WP_191799316.1">
    <property type="nucleotide sequence ID" value="NZ_JACSQL010000002.1"/>
</dbReference>
<sequence length="143" mass="16714">MHSSEFVKLWSRLTKDYKSHMEQELAPVLTEAQLTVLELLLEHPTMKPSEFTPYLATTPAAVTMLLDRMEKHELIERRRDDRDRRVVWITLSEKGRLEAIRGMTIREEFIDQTLSKISSHNQQLLVYLLSKITTQMATTKQSS</sequence>
<dbReference type="EMBL" id="JACSQL010000002">
    <property type="protein sequence ID" value="MBD7968121.1"/>
    <property type="molecule type" value="Genomic_DNA"/>
</dbReference>
<keyword evidence="4" id="KW-1185">Reference proteome</keyword>
<dbReference type="InterPro" id="IPR039422">
    <property type="entry name" value="MarR/SlyA-like"/>
</dbReference>
<gene>
    <name evidence="3" type="ORF">H9647_08595</name>
</gene>
<feature type="domain" description="HTH marR-type" evidence="2">
    <location>
        <begin position="3"/>
        <end position="134"/>
    </location>
</feature>
<dbReference type="InterPro" id="IPR036388">
    <property type="entry name" value="WH-like_DNA-bd_sf"/>
</dbReference>
<evidence type="ECO:0000256" key="1">
    <source>
        <dbReference type="ARBA" id="ARBA00023125"/>
    </source>
</evidence>
<accession>A0ABR8SX95</accession>
<dbReference type="PROSITE" id="PS50995">
    <property type="entry name" value="HTH_MARR_2"/>
    <property type="match status" value="1"/>
</dbReference>
<reference evidence="3 4" key="1">
    <citation type="submission" date="2020-08" db="EMBL/GenBank/DDBJ databases">
        <title>A Genomic Blueprint of the Chicken Gut Microbiome.</title>
        <authorList>
            <person name="Gilroy R."/>
            <person name="Ravi A."/>
            <person name="Getino M."/>
            <person name="Pursley I."/>
            <person name="Horton D.L."/>
            <person name="Alikhan N.-F."/>
            <person name="Baker D."/>
            <person name="Gharbi K."/>
            <person name="Hall N."/>
            <person name="Watson M."/>
            <person name="Adriaenssens E.M."/>
            <person name="Foster-Nyarko E."/>
            <person name="Jarju S."/>
            <person name="Secka A."/>
            <person name="Antonio M."/>
            <person name="Oren A."/>
            <person name="Chaudhuri R."/>
            <person name="La Ragione R.M."/>
            <person name="Hildebrand F."/>
            <person name="Pallen M.J."/>
        </authorList>
    </citation>
    <scope>NUCLEOTIDE SEQUENCE [LARGE SCALE GENOMIC DNA]</scope>
    <source>
        <strain evidence="3 4">Sa2BVA9</strain>
    </source>
</reference>
<comment type="caution">
    <text evidence="3">The sequence shown here is derived from an EMBL/GenBank/DDBJ whole genome shotgun (WGS) entry which is preliminary data.</text>
</comment>
<dbReference type="PANTHER" id="PTHR33164">
    <property type="entry name" value="TRANSCRIPTIONAL REGULATOR, MARR FAMILY"/>
    <property type="match status" value="1"/>
</dbReference>
<name>A0ABR8SX95_9BACL</name>
<dbReference type="Pfam" id="PF01047">
    <property type="entry name" value="MarR"/>
    <property type="match status" value="1"/>
</dbReference>